<reference evidence="2" key="1">
    <citation type="journal article" date="2023" name="Nat. Plants">
        <title>Single-cell RNA sequencing provides a high-resolution roadmap for understanding the multicellular compartmentation of specialized metabolism.</title>
        <authorList>
            <person name="Sun S."/>
            <person name="Shen X."/>
            <person name="Li Y."/>
            <person name="Li Y."/>
            <person name="Wang S."/>
            <person name="Li R."/>
            <person name="Zhang H."/>
            <person name="Shen G."/>
            <person name="Guo B."/>
            <person name="Wei J."/>
            <person name="Xu J."/>
            <person name="St-Pierre B."/>
            <person name="Chen S."/>
            <person name="Sun C."/>
        </authorList>
    </citation>
    <scope>NUCLEOTIDE SEQUENCE [LARGE SCALE GENOMIC DNA]</scope>
</reference>
<gene>
    <name evidence="1" type="ORF">M9H77_24458</name>
</gene>
<organism evidence="1 2">
    <name type="scientific">Catharanthus roseus</name>
    <name type="common">Madagascar periwinkle</name>
    <name type="synonym">Vinca rosea</name>
    <dbReference type="NCBI Taxonomy" id="4058"/>
    <lineage>
        <taxon>Eukaryota</taxon>
        <taxon>Viridiplantae</taxon>
        <taxon>Streptophyta</taxon>
        <taxon>Embryophyta</taxon>
        <taxon>Tracheophyta</taxon>
        <taxon>Spermatophyta</taxon>
        <taxon>Magnoliopsida</taxon>
        <taxon>eudicotyledons</taxon>
        <taxon>Gunneridae</taxon>
        <taxon>Pentapetalae</taxon>
        <taxon>asterids</taxon>
        <taxon>lamiids</taxon>
        <taxon>Gentianales</taxon>
        <taxon>Apocynaceae</taxon>
        <taxon>Rauvolfioideae</taxon>
        <taxon>Vinceae</taxon>
        <taxon>Catharanthinae</taxon>
        <taxon>Catharanthus</taxon>
    </lineage>
</organism>
<evidence type="ECO:0000313" key="2">
    <source>
        <dbReference type="Proteomes" id="UP001060085"/>
    </source>
</evidence>
<dbReference type="Proteomes" id="UP001060085">
    <property type="component" value="Linkage Group LG05"/>
</dbReference>
<protein>
    <submittedName>
        <fullName evidence="1">Uncharacterized protein</fullName>
    </submittedName>
</protein>
<dbReference type="EMBL" id="CM044705">
    <property type="protein sequence ID" value="KAI5665135.1"/>
    <property type="molecule type" value="Genomic_DNA"/>
</dbReference>
<comment type="caution">
    <text evidence="1">The sequence shown here is derived from an EMBL/GenBank/DDBJ whole genome shotgun (WGS) entry which is preliminary data.</text>
</comment>
<keyword evidence="2" id="KW-1185">Reference proteome</keyword>
<sequence length="105" mass="12176">MYRKQDYNNKARKNGGGFGDEYLDHITKIEKMPSIVGVKRYPNLHHLITKTKAKECVDGNNLSSNEDQDPNIQKKVQFAEKNNDITTQQVDKNGMRYKWANFKAN</sequence>
<name>A0ACC0AXW7_CATRO</name>
<evidence type="ECO:0000313" key="1">
    <source>
        <dbReference type="EMBL" id="KAI5665135.1"/>
    </source>
</evidence>
<accession>A0ACC0AXW7</accession>
<proteinExistence type="predicted"/>